<evidence type="ECO:0000313" key="2">
    <source>
        <dbReference type="Proteomes" id="UP000001055"/>
    </source>
</evidence>
<dbReference type="EMBL" id="CH445361">
    <property type="protein sequence ID" value="EAT77296.1"/>
    <property type="molecule type" value="Genomic_DNA"/>
</dbReference>
<dbReference type="KEGG" id="pno:SNOG_15363"/>
<dbReference type="AlphaFoldDB" id="Q0TYU9"/>
<accession>Q0TYU9</accession>
<proteinExistence type="predicted"/>
<organism evidence="1 2">
    <name type="scientific">Phaeosphaeria nodorum (strain SN15 / ATCC MYA-4574 / FGSC 10173)</name>
    <name type="common">Glume blotch fungus</name>
    <name type="synonym">Parastagonospora nodorum</name>
    <dbReference type="NCBI Taxonomy" id="321614"/>
    <lineage>
        <taxon>Eukaryota</taxon>
        <taxon>Fungi</taxon>
        <taxon>Dikarya</taxon>
        <taxon>Ascomycota</taxon>
        <taxon>Pezizomycotina</taxon>
        <taxon>Dothideomycetes</taxon>
        <taxon>Pleosporomycetidae</taxon>
        <taxon>Pleosporales</taxon>
        <taxon>Pleosporineae</taxon>
        <taxon>Phaeosphaeriaceae</taxon>
        <taxon>Parastagonospora</taxon>
    </lineage>
</organism>
<sequence>MRRPRFLKYPEEQFRKFRKHAEVEIYCLRNVTKDQFGRLNDALIILNILPTSKNDAELGKETRELTQVMVATKETNL</sequence>
<dbReference type="GeneID" id="5982442"/>
<dbReference type="RefSeq" id="XP_001805513.1">
    <property type="nucleotide sequence ID" value="XM_001805461.1"/>
</dbReference>
<evidence type="ECO:0000313" key="1">
    <source>
        <dbReference type="EMBL" id="EAT77296.1"/>
    </source>
</evidence>
<name>Q0TYU9_PHANO</name>
<protein>
    <submittedName>
        <fullName evidence="1">Uncharacterized protein</fullName>
    </submittedName>
</protein>
<dbReference type="Proteomes" id="UP000001055">
    <property type="component" value="Unassembled WGS sequence"/>
</dbReference>
<gene>
    <name evidence="1" type="ORF">SNOG_15363</name>
</gene>
<dbReference type="InParanoid" id="Q0TYU9"/>
<reference evidence="2" key="1">
    <citation type="journal article" date="2007" name="Plant Cell">
        <title>Dothideomycete-plant interactions illuminated by genome sequencing and EST analysis of the wheat pathogen Stagonospora nodorum.</title>
        <authorList>
            <person name="Hane J.K."/>
            <person name="Lowe R.G."/>
            <person name="Solomon P.S."/>
            <person name="Tan K.C."/>
            <person name="Schoch C.L."/>
            <person name="Spatafora J.W."/>
            <person name="Crous P.W."/>
            <person name="Kodira C."/>
            <person name="Birren B.W."/>
            <person name="Galagan J.E."/>
            <person name="Torriani S.F."/>
            <person name="McDonald B.A."/>
            <person name="Oliver R.P."/>
        </authorList>
    </citation>
    <scope>NUCLEOTIDE SEQUENCE [LARGE SCALE GENOMIC DNA]</scope>
    <source>
        <strain evidence="2">SN15 / ATCC MYA-4574 / FGSC 10173</strain>
    </source>
</reference>